<dbReference type="EMBL" id="VSSQ01038541">
    <property type="protein sequence ID" value="MPM91495.1"/>
    <property type="molecule type" value="Genomic_DNA"/>
</dbReference>
<organism evidence="12">
    <name type="scientific">bioreactor metagenome</name>
    <dbReference type="NCBI Taxonomy" id="1076179"/>
    <lineage>
        <taxon>unclassified sequences</taxon>
        <taxon>metagenomes</taxon>
        <taxon>ecological metagenomes</taxon>
    </lineage>
</organism>
<evidence type="ECO:0000256" key="6">
    <source>
        <dbReference type="ARBA" id="ARBA00022989"/>
    </source>
</evidence>
<feature type="transmembrane region" description="Helical" evidence="10">
    <location>
        <begin position="159"/>
        <end position="182"/>
    </location>
</feature>
<keyword evidence="3" id="KW-1003">Cell membrane</keyword>
<protein>
    <submittedName>
        <fullName evidence="12">Membrane protein insertase YidC</fullName>
    </submittedName>
</protein>
<dbReference type="InterPro" id="IPR047196">
    <property type="entry name" value="YidC_ALB_C"/>
</dbReference>
<keyword evidence="2" id="KW-0813">Transport</keyword>
<keyword evidence="4 10" id="KW-0812">Transmembrane</keyword>
<proteinExistence type="predicted"/>
<dbReference type="Pfam" id="PF02096">
    <property type="entry name" value="60KD_IMP"/>
    <property type="match status" value="1"/>
</dbReference>
<dbReference type="InterPro" id="IPR001708">
    <property type="entry name" value="YidC/ALB3/OXA1/COX18"/>
</dbReference>
<dbReference type="PANTHER" id="PTHR12428:SF65">
    <property type="entry name" value="CYTOCHROME C OXIDASE ASSEMBLY PROTEIN COX18, MITOCHONDRIAL"/>
    <property type="match status" value="1"/>
</dbReference>
<dbReference type="GO" id="GO:0032977">
    <property type="term" value="F:membrane insertase activity"/>
    <property type="evidence" value="ECO:0007669"/>
    <property type="project" value="InterPro"/>
</dbReference>
<evidence type="ECO:0000259" key="11">
    <source>
        <dbReference type="Pfam" id="PF02096"/>
    </source>
</evidence>
<evidence type="ECO:0000256" key="10">
    <source>
        <dbReference type="SAM" id="Phobius"/>
    </source>
</evidence>
<dbReference type="GO" id="GO:0015031">
    <property type="term" value="P:protein transport"/>
    <property type="evidence" value="ECO:0007669"/>
    <property type="project" value="UniProtKB-KW"/>
</dbReference>
<gene>
    <name evidence="12" type="primary">yidC_36</name>
    <name evidence="12" type="ORF">SDC9_138626</name>
</gene>
<evidence type="ECO:0000256" key="7">
    <source>
        <dbReference type="ARBA" id="ARBA00023136"/>
    </source>
</evidence>
<reference evidence="12" key="1">
    <citation type="submission" date="2019-08" db="EMBL/GenBank/DDBJ databases">
        <authorList>
            <person name="Kucharzyk K."/>
            <person name="Murdoch R.W."/>
            <person name="Higgins S."/>
            <person name="Loffler F."/>
        </authorList>
    </citation>
    <scope>NUCLEOTIDE SEQUENCE</scope>
</reference>
<dbReference type="InterPro" id="IPR028055">
    <property type="entry name" value="YidC/Oxa/ALB_C"/>
</dbReference>
<evidence type="ECO:0000313" key="12">
    <source>
        <dbReference type="EMBL" id="MPM91495.1"/>
    </source>
</evidence>
<feature type="domain" description="Membrane insertase YidC/Oxa/ALB C-terminal" evidence="11">
    <location>
        <begin position="1"/>
        <end position="235"/>
    </location>
</feature>
<dbReference type="PANTHER" id="PTHR12428">
    <property type="entry name" value="OXA1"/>
    <property type="match status" value="1"/>
</dbReference>
<dbReference type="AlphaFoldDB" id="A0A645DQF4"/>
<evidence type="ECO:0000256" key="9">
    <source>
        <dbReference type="SAM" id="MobiDB-lite"/>
    </source>
</evidence>
<dbReference type="GO" id="GO:0051205">
    <property type="term" value="P:protein insertion into membrane"/>
    <property type="evidence" value="ECO:0007669"/>
    <property type="project" value="TreeGrafter"/>
</dbReference>
<evidence type="ECO:0000256" key="4">
    <source>
        <dbReference type="ARBA" id="ARBA00022692"/>
    </source>
</evidence>
<evidence type="ECO:0000256" key="2">
    <source>
        <dbReference type="ARBA" id="ARBA00022448"/>
    </source>
</evidence>
<feature type="compositionally biased region" description="Basic and acidic residues" evidence="9">
    <location>
        <begin position="301"/>
        <end position="320"/>
    </location>
</feature>
<feature type="compositionally biased region" description="Basic and acidic residues" evidence="9">
    <location>
        <begin position="330"/>
        <end position="354"/>
    </location>
</feature>
<dbReference type="GO" id="GO:0005886">
    <property type="term" value="C:plasma membrane"/>
    <property type="evidence" value="ECO:0007669"/>
    <property type="project" value="UniProtKB-SubCell"/>
</dbReference>
<feature type="transmembrane region" description="Helical" evidence="10">
    <location>
        <begin position="57"/>
        <end position="79"/>
    </location>
</feature>
<evidence type="ECO:0000256" key="1">
    <source>
        <dbReference type="ARBA" id="ARBA00004651"/>
    </source>
</evidence>
<keyword evidence="8" id="KW-0143">Chaperone</keyword>
<comment type="subcellular location">
    <subcellularLocation>
        <location evidence="1">Cell membrane</location>
        <topology evidence="1">Multi-pass membrane protein</topology>
    </subcellularLocation>
</comment>
<dbReference type="NCBIfam" id="TIGR03592">
    <property type="entry name" value="yidC_oxa1_cterm"/>
    <property type="match status" value="1"/>
</dbReference>
<evidence type="ECO:0000256" key="8">
    <source>
        <dbReference type="ARBA" id="ARBA00023186"/>
    </source>
</evidence>
<evidence type="ECO:0000256" key="3">
    <source>
        <dbReference type="ARBA" id="ARBA00022475"/>
    </source>
</evidence>
<feature type="region of interest" description="Disordered" evidence="9">
    <location>
        <begin position="301"/>
        <end position="354"/>
    </location>
</feature>
<feature type="transmembrane region" description="Helical" evidence="10">
    <location>
        <begin position="203"/>
        <end position="222"/>
    </location>
</feature>
<keyword evidence="5" id="KW-0653">Protein transport</keyword>
<evidence type="ECO:0000256" key="5">
    <source>
        <dbReference type="ARBA" id="ARBA00022927"/>
    </source>
</evidence>
<sequence length="354" mass="39744">MLFTLVLRLLMFPLRIKQQKSTARMAAYQPMIQEIQKKYAKDQKRQQEEMMKMQQEYGYSPTAGCLPMVVNMVVLFGIIEVVYRPLTYILHIDDSLITAAATAGSIAKNYAQQSNIISAVLAGNSGVIGALGTPAVEMIKGFHVFWGNLNLVAMPTISFAGWQTLVFPVLSVLTMVGSQLVIQKTSGQQLQGSMKYTPWIMSAMFIFVGFTVPVGFSVYYTVSNLLMIVESLVARKIYDPEKMKQQIAEEIEEKRKAKKAKKQVTVKADNGEELKKDVTESELASLRLQRARELDAALYADERTAPLTEEERAAQQEEAKSRKKGKKNAPSKDDTETLLEQEKAESEKQHLDEE</sequence>
<keyword evidence="7 10" id="KW-0472">Membrane</keyword>
<comment type="caution">
    <text evidence="12">The sequence shown here is derived from an EMBL/GenBank/DDBJ whole genome shotgun (WGS) entry which is preliminary data.</text>
</comment>
<name>A0A645DQF4_9ZZZZ</name>
<dbReference type="CDD" id="cd20070">
    <property type="entry name" value="5TM_YidC_Alb3"/>
    <property type="match status" value="1"/>
</dbReference>
<keyword evidence="6 10" id="KW-1133">Transmembrane helix</keyword>
<accession>A0A645DQF4</accession>